<dbReference type="AlphaFoldDB" id="A0A1H7S3T3"/>
<dbReference type="InterPro" id="IPR038657">
    <property type="entry name" value="Ribosomal_bL19_sf"/>
</dbReference>
<proteinExistence type="inferred from homology"/>
<dbReference type="PANTHER" id="PTHR15680">
    <property type="entry name" value="RIBOSOMAL PROTEIN L19"/>
    <property type="match status" value="1"/>
</dbReference>
<dbReference type="InterPro" id="IPR018257">
    <property type="entry name" value="Ribosomal_bL19_CS"/>
</dbReference>
<dbReference type="Proteomes" id="UP000199421">
    <property type="component" value="Unassembled WGS sequence"/>
</dbReference>
<comment type="similarity">
    <text evidence="1 5 6">Belongs to the bacterial ribosomal protein bL19 family.</text>
</comment>
<dbReference type="EMBL" id="FOAF01000003">
    <property type="protein sequence ID" value="SEL67173.1"/>
    <property type="molecule type" value="Genomic_DNA"/>
</dbReference>
<dbReference type="STRING" id="407022.SAMN05661044_03059"/>
<evidence type="ECO:0000313" key="7">
    <source>
        <dbReference type="EMBL" id="SEL67173.1"/>
    </source>
</evidence>
<dbReference type="SUPFAM" id="SSF50104">
    <property type="entry name" value="Translation proteins SH3-like domain"/>
    <property type="match status" value="1"/>
</dbReference>
<dbReference type="GO" id="GO:0006412">
    <property type="term" value="P:translation"/>
    <property type="evidence" value="ECO:0007669"/>
    <property type="project" value="UniProtKB-UniRule"/>
</dbReference>
<dbReference type="HAMAP" id="MF_00402">
    <property type="entry name" value="Ribosomal_bL19"/>
    <property type="match status" value="1"/>
</dbReference>
<organism evidence="7 8">
    <name type="scientific">Olivibacter domesticus</name>
    <name type="common">Pseudosphingobacterium domesticum</name>
    <dbReference type="NCBI Taxonomy" id="407022"/>
    <lineage>
        <taxon>Bacteria</taxon>
        <taxon>Pseudomonadati</taxon>
        <taxon>Bacteroidota</taxon>
        <taxon>Sphingobacteriia</taxon>
        <taxon>Sphingobacteriales</taxon>
        <taxon>Sphingobacteriaceae</taxon>
        <taxon>Olivibacter</taxon>
    </lineage>
</organism>
<reference evidence="8" key="1">
    <citation type="submission" date="2016-10" db="EMBL/GenBank/DDBJ databases">
        <authorList>
            <person name="Varghese N."/>
            <person name="Submissions S."/>
        </authorList>
    </citation>
    <scope>NUCLEOTIDE SEQUENCE [LARGE SCALE GENOMIC DNA]</scope>
    <source>
        <strain evidence="8">DSM 18733</strain>
    </source>
</reference>
<name>A0A1H7S3T3_OLID1</name>
<dbReference type="PANTHER" id="PTHR15680:SF9">
    <property type="entry name" value="LARGE RIBOSOMAL SUBUNIT PROTEIN BL19M"/>
    <property type="match status" value="1"/>
</dbReference>
<dbReference type="RefSeq" id="WP_093326208.1">
    <property type="nucleotide sequence ID" value="NZ_FOAF01000003.1"/>
</dbReference>
<dbReference type="NCBIfam" id="TIGR01024">
    <property type="entry name" value="rplS_bact"/>
    <property type="match status" value="1"/>
</dbReference>
<gene>
    <name evidence="5" type="primary">rplS</name>
    <name evidence="7" type="ORF">SAMN05661044_03059</name>
</gene>
<dbReference type="PRINTS" id="PR00061">
    <property type="entry name" value="RIBOSOMALL19"/>
</dbReference>
<dbReference type="InterPro" id="IPR001857">
    <property type="entry name" value="Ribosomal_bL19"/>
</dbReference>
<dbReference type="Pfam" id="PF01245">
    <property type="entry name" value="Ribosomal_L19"/>
    <property type="match status" value="1"/>
</dbReference>
<sequence>MDLVKFVEEQAVAKNEVPAFKAGDTVSVHYKIREGNKERIQVYKGVVIQRNAVGNNETFTVRKMSNGIGVERIFPINSPNIEKVVVDTYGKVRRAKLFYLRGLTGKAARIKSKRV</sequence>
<evidence type="ECO:0000256" key="5">
    <source>
        <dbReference type="HAMAP-Rule" id="MF_00402"/>
    </source>
</evidence>
<evidence type="ECO:0000256" key="4">
    <source>
        <dbReference type="ARBA" id="ARBA00035171"/>
    </source>
</evidence>
<accession>A0A1H7S3T3</accession>
<keyword evidence="3 5" id="KW-0687">Ribonucleoprotein</keyword>
<evidence type="ECO:0000313" key="8">
    <source>
        <dbReference type="Proteomes" id="UP000199421"/>
    </source>
</evidence>
<dbReference type="PIRSF" id="PIRSF002191">
    <property type="entry name" value="Ribosomal_L19"/>
    <property type="match status" value="1"/>
</dbReference>
<dbReference type="FunFam" id="2.30.30.790:FF:000001">
    <property type="entry name" value="50S ribosomal protein L19"/>
    <property type="match status" value="1"/>
</dbReference>
<dbReference type="InterPro" id="IPR008991">
    <property type="entry name" value="Translation_prot_SH3-like_sf"/>
</dbReference>
<protein>
    <recommendedName>
        <fullName evidence="4 5">Large ribosomal subunit protein bL19</fullName>
    </recommendedName>
</protein>
<keyword evidence="2 5" id="KW-0689">Ribosomal protein</keyword>
<comment type="function">
    <text evidence="5 6">This protein is located at the 30S-50S ribosomal subunit interface and may play a role in the structure and function of the aminoacyl-tRNA binding site.</text>
</comment>
<dbReference type="OrthoDB" id="9803541at2"/>
<evidence type="ECO:0000256" key="3">
    <source>
        <dbReference type="ARBA" id="ARBA00023274"/>
    </source>
</evidence>
<evidence type="ECO:0000256" key="6">
    <source>
        <dbReference type="RuleBase" id="RU000559"/>
    </source>
</evidence>
<dbReference type="Gene3D" id="2.30.30.790">
    <property type="match status" value="1"/>
</dbReference>
<dbReference type="PROSITE" id="PS01015">
    <property type="entry name" value="RIBOSOMAL_L19"/>
    <property type="match status" value="1"/>
</dbReference>
<evidence type="ECO:0000256" key="2">
    <source>
        <dbReference type="ARBA" id="ARBA00022980"/>
    </source>
</evidence>
<keyword evidence="8" id="KW-1185">Reference proteome</keyword>
<evidence type="ECO:0000256" key="1">
    <source>
        <dbReference type="ARBA" id="ARBA00005781"/>
    </source>
</evidence>
<dbReference type="GO" id="GO:0022625">
    <property type="term" value="C:cytosolic large ribosomal subunit"/>
    <property type="evidence" value="ECO:0007669"/>
    <property type="project" value="TreeGrafter"/>
</dbReference>
<dbReference type="GO" id="GO:0003735">
    <property type="term" value="F:structural constituent of ribosome"/>
    <property type="evidence" value="ECO:0007669"/>
    <property type="project" value="InterPro"/>
</dbReference>